<comment type="similarity">
    <text evidence="1">Belongs to the peptidase U62 family.</text>
</comment>
<dbReference type="InterPro" id="IPR045570">
    <property type="entry name" value="Metalloprtase-TldD/E_cen_dom"/>
</dbReference>
<evidence type="ECO:0000313" key="6">
    <source>
        <dbReference type="Proteomes" id="UP001500782"/>
    </source>
</evidence>
<dbReference type="Gene3D" id="3.30.2290.10">
    <property type="entry name" value="PmbA/TldD superfamily"/>
    <property type="match status" value="1"/>
</dbReference>
<dbReference type="InterPro" id="IPR002510">
    <property type="entry name" value="Metalloprtase-TldD/E_N"/>
</dbReference>
<sequence length="452" mass="49885">MNVQDFKEKLFSEGKSIGFSDMELYYQKSDIFNCELFKGEVEKFTTSEEMGVSFRGLYNGKMGYAYTEKLDGESVYFLLENAKENSLIIEDAEPEEIFSGSERYENVNFYSETLSKISNEEKIDFMKKVDKEIYAQDERVVGTDFFILESAEVESALFNSKGLELLDRKNYLVFAVYVIVKENDVVKTAGHFEVVQNLDELDAGKIASTAVEEALSYLNPMSIPSKEYPVLLRNDTAASLISTFTPIFSAENAQQGMSQLKGKEGEQIAGENVCLIDDPFRKDGMFSRIFDAEGVASSKVSIIKNGKLNTLFHNLKTAKKAGVETTGHAFKNSYKGSVTVAPSNLYVQPGIKSYEMLVGEMKEGVIITELSGLHSGTNQISGDFSVAATGYYVKDGRIQSAANQMTIAGNFFELLNQIEEIGSDLKFSFGVPGSGYVGSPTLLVSGLSVTVE</sequence>
<evidence type="ECO:0000256" key="1">
    <source>
        <dbReference type="ARBA" id="ARBA00005836"/>
    </source>
</evidence>
<evidence type="ECO:0000313" key="5">
    <source>
        <dbReference type="EMBL" id="GAA0329317.1"/>
    </source>
</evidence>
<feature type="domain" description="Metalloprotease TldD/E N-terminal" evidence="2">
    <location>
        <begin position="23"/>
        <end position="85"/>
    </location>
</feature>
<gene>
    <name evidence="5" type="ORF">GCM10008967_19770</name>
</gene>
<protein>
    <submittedName>
        <fullName evidence="5">TldD/PmbA family protein</fullName>
    </submittedName>
</protein>
<dbReference type="InterPro" id="IPR035068">
    <property type="entry name" value="TldD/PmbA_N"/>
</dbReference>
<dbReference type="Proteomes" id="UP001500782">
    <property type="component" value="Unassembled WGS sequence"/>
</dbReference>
<reference evidence="5 6" key="1">
    <citation type="journal article" date="2019" name="Int. J. Syst. Evol. Microbiol.">
        <title>The Global Catalogue of Microorganisms (GCM) 10K type strain sequencing project: providing services to taxonomists for standard genome sequencing and annotation.</title>
        <authorList>
            <consortium name="The Broad Institute Genomics Platform"/>
            <consortium name="The Broad Institute Genome Sequencing Center for Infectious Disease"/>
            <person name="Wu L."/>
            <person name="Ma J."/>
        </authorList>
    </citation>
    <scope>NUCLEOTIDE SEQUENCE [LARGE SCALE GENOMIC DNA]</scope>
    <source>
        <strain evidence="5 6">JCM 9731</strain>
    </source>
</reference>
<name>A0ABN0W912_9BACI</name>
<dbReference type="InterPro" id="IPR036059">
    <property type="entry name" value="TldD/PmbA_sf"/>
</dbReference>
<proteinExistence type="inferred from homology"/>
<dbReference type="PANTHER" id="PTHR43421">
    <property type="entry name" value="METALLOPROTEASE PMBA"/>
    <property type="match status" value="1"/>
</dbReference>
<organism evidence="5 6">
    <name type="scientific">Bacillus carboniphilus</name>
    <dbReference type="NCBI Taxonomy" id="86663"/>
    <lineage>
        <taxon>Bacteria</taxon>
        <taxon>Bacillati</taxon>
        <taxon>Bacillota</taxon>
        <taxon>Bacilli</taxon>
        <taxon>Bacillales</taxon>
        <taxon>Bacillaceae</taxon>
        <taxon>Bacillus</taxon>
    </lineage>
</organism>
<accession>A0ABN0W912</accession>
<dbReference type="InterPro" id="IPR047657">
    <property type="entry name" value="PmbA"/>
</dbReference>
<dbReference type="Pfam" id="PF19289">
    <property type="entry name" value="PmbA_TldD_3rd"/>
    <property type="match status" value="1"/>
</dbReference>
<evidence type="ECO:0000259" key="3">
    <source>
        <dbReference type="Pfam" id="PF19289"/>
    </source>
</evidence>
<dbReference type="SUPFAM" id="SSF111283">
    <property type="entry name" value="Putative modulator of DNA gyrase, PmbA/TldD"/>
    <property type="match status" value="1"/>
</dbReference>
<feature type="domain" description="Metalloprotease TldD/E C-terminal" evidence="3">
    <location>
        <begin position="225"/>
        <end position="450"/>
    </location>
</feature>
<dbReference type="Pfam" id="PF19290">
    <property type="entry name" value="PmbA_TldD_2nd"/>
    <property type="match status" value="1"/>
</dbReference>
<dbReference type="InterPro" id="IPR045569">
    <property type="entry name" value="Metalloprtase-TldD/E_C"/>
</dbReference>
<dbReference type="PANTHER" id="PTHR43421:SF1">
    <property type="entry name" value="METALLOPROTEASE PMBA"/>
    <property type="match status" value="1"/>
</dbReference>
<comment type="caution">
    <text evidence="5">The sequence shown here is derived from an EMBL/GenBank/DDBJ whole genome shotgun (WGS) entry which is preliminary data.</text>
</comment>
<dbReference type="EMBL" id="BAAADJ010000021">
    <property type="protein sequence ID" value="GAA0329317.1"/>
    <property type="molecule type" value="Genomic_DNA"/>
</dbReference>
<dbReference type="RefSeq" id="WP_343798663.1">
    <property type="nucleotide sequence ID" value="NZ_BAAADJ010000021.1"/>
</dbReference>
<dbReference type="Pfam" id="PF01523">
    <property type="entry name" value="PmbA_TldD_1st"/>
    <property type="match status" value="1"/>
</dbReference>
<keyword evidence="6" id="KW-1185">Reference proteome</keyword>
<evidence type="ECO:0000259" key="4">
    <source>
        <dbReference type="Pfam" id="PF19290"/>
    </source>
</evidence>
<feature type="domain" description="Metalloprotease TldD/E central" evidence="4">
    <location>
        <begin position="114"/>
        <end position="216"/>
    </location>
</feature>
<evidence type="ECO:0000259" key="2">
    <source>
        <dbReference type="Pfam" id="PF01523"/>
    </source>
</evidence>